<evidence type="ECO:0000256" key="1">
    <source>
        <dbReference type="SAM" id="MobiDB-lite"/>
    </source>
</evidence>
<comment type="caution">
    <text evidence="2">The sequence shown here is derived from an EMBL/GenBank/DDBJ whole genome shotgun (WGS) entry which is preliminary data.</text>
</comment>
<dbReference type="Proteomes" id="UP000051035">
    <property type="component" value="Unassembled WGS sequence"/>
</dbReference>
<organism evidence="2 3">
    <name type="scientific">candidate division TA06 bacterium SM1_40</name>
    <dbReference type="NCBI Taxonomy" id="1703773"/>
    <lineage>
        <taxon>Bacteria</taxon>
        <taxon>Bacteria division TA06</taxon>
    </lineage>
</organism>
<dbReference type="EMBL" id="LJVA01000059">
    <property type="protein sequence ID" value="KPL09711.1"/>
    <property type="molecule type" value="Genomic_DNA"/>
</dbReference>
<name>A0A0S8JJ04_UNCT6</name>
<dbReference type="AlphaFoldDB" id="A0A0S8JJ04"/>
<accession>A0A0S8JJ04</accession>
<evidence type="ECO:0000313" key="2">
    <source>
        <dbReference type="EMBL" id="KPL09711.1"/>
    </source>
</evidence>
<reference evidence="2 3" key="1">
    <citation type="journal article" date="2015" name="Microbiome">
        <title>Genomic resolution of linkages in carbon, nitrogen, and sulfur cycling among widespread estuary sediment bacteria.</title>
        <authorList>
            <person name="Baker B.J."/>
            <person name="Lazar C.S."/>
            <person name="Teske A.P."/>
            <person name="Dick G.J."/>
        </authorList>
    </citation>
    <scope>NUCLEOTIDE SEQUENCE [LARGE SCALE GENOMIC DNA]</scope>
    <source>
        <strain evidence="2">SM1_40</strain>
    </source>
</reference>
<protein>
    <submittedName>
        <fullName evidence="2">Uncharacterized protein</fullName>
    </submittedName>
</protein>
<gene>
    <name evidence="2" type="ORF">AMJ71_05745</name>
</gene>
<evidence type="ECO:0000313" key="3">
    <source>
        <dbReference type="Proteomes" id="UP000051035"/>
    </source>
</evidence>
<proteinExistence type="predicted"/>
<feature type="region of interest" description="Disordered" evidence="1">
    <location>
        <begin position="1"/>
        <end position="38"/>
    </location>
</feature>
<sequence length="68" mass="7623">MRAHGPQMNDSGIPTDMARRRRWWRSGGGASEGEFSLDKGSERGYSLMIDEFRDFIPLSDAFAKASRG</sequence>